<evidence type="ECO:0000313" key="1">
    <source>
        <dbReference type="EMBL" id="ONI30309.1"/>
    </source>
</evidence>
<organism evidence="1 2">
    <name type="scientific">Prunus persica</name>
    <name type="common">Peach</name>
    <name type="synonym">Amygdalus persica</name>
    <dbReference type="NCBI Taxonomy" id="3760"/>
    <lineage>
        <taxon>Eukaryota</taxon>
        <taxon>Viridiplantae</taxon>
        <taxon>Streptophyta</taxon>
        <taxon>Embryophyta</taxon>
        <taxon>Tracheophyta</taxon>
        <taxon>Spermatophyta</taxon>
        <taxon>Magnoliopsida</taxon>
        <taxon>eudicotyledons</taxon>
        <taxon>Gunneridae</taxon>
        <taxon>Pentapetalae</taxon>
        <taxon>rosids</taxon>
        <taxon>fabids</taxon>
        <taxon>Rosales</taxon>
        <taxon>Rosaceae</taxon>
        <taxon>Amygdaloideae</taxon>
        <taxon>Amygdaleae</taxon>
        <taxon>Prunus</taxon>
    </lineage>
</organism>
<accession>A0A251R2M3</accession>
<dbReference type="AlphaFoldDB" id="A0A251R2M3"/>
<sequence length="92" mass="10619">MAMVDATDRGDLARKCNLGISYLQGLIFPVYFFSEFIVDHNHRIEIGGFEQRVIEVSNCIACTHLEILRLPIHLCKFLNVIPLSVFCFLVFW</sequence>
<dbReference type="Gramene" id="ONI30309">
    <property type="protein sequence ID" value="ONI30309"/>
    <property type="gene ID" value="PRUPE_1G243300"/>
</dbReference>
<protein>
    <submittedName>
        <fullName evidence="1">Uncharacterized protein</fullName>
    </submittedName>
</protein>
<name>A0A251R2M3_PRUPE</name>
<reference evidence="1 2" key="1">
    <citation type="journal article" date="2013" name="Nat. Genet.">
        <title>The high-quality draft genome of peach (Prunus persica) identifies unique patterns of genetic diversity, domestication and genome evolution.</title>
        <authorList>
            <consortium name="International Peach Genome Initiative"/>
            <person name="Verde I."/>
            <person name="Abbott A.G."/>
            <person name="Scalabrin S."/>
            <person name="Jung S."/>
            <person name="Shu S."/>
            <person name="Marroni F."/>
            <person name="Zhebentyayeva T."/>
            <person name="Dettori M.T."/>
            <person name="Grimwood J."/>
            <person name="Cattonaro F."/>
            <person name="Zuccolo A."/>
            <person name="Rossini L."/>
            <person name="Jenkins J."/>
            <person name="Vendramin E."/>
            <person name="Meisel L.A."/>
            <person name="Decroocq V."/>
            <person name="Sosinski B."/>
            <person name="Prochnik S."/>
            <person name="Mitros T."/>
            <person name="Policriti A."/>
            <person name="Cipriani G."/>
            <person name="Dondini L."/>
            <person name="Ficklin S."/>
            <person name="Goodstein D.M."/>
            <person name="Xuan P."/>
            <person name="Del Fabbro C."/>
            <person name="Aramini V."/>
            <person name="Copetti D."/>
            <person name="Gonzalez S."/>
            <person name="Horner D.S."/>
            <person name="Falchi R."/>
            <person name="Lucas S."/>
            <person name="Mica E."/>
            <person name="Maldonado J."/>
            <person name="Lazzari B."/>
            <person name="Bielenberg D."/>
            <person name="Pirona R."/>
            <person name="Miculan M."/>
            <person name="Barakat A."/>
            <person name="Testolin R."/>
            <person name="Stella A."/>
            <person name="Tartarini S."/>
            <person name="Tonutti P."/>
            <person name="Arus P."/>
            <person name="Orellana A."/>
            <person name="Wells C."/>
            <person name="Main D."/>
            <person name="Vizzotto G."/>
            <person name="Silva H."/>
            <person name="Salamini F."/>
            <person name="Schmutz J."/>
            <person name="Morgante M."/>
            <person name="Rokhsar D.S."/>
        </authorList>
    </citation>
    <scope>NUCLEOTIDE SEQUENCE [LARGE SCALE GENOMIC DNA]</scope>
    <source>
        <strain evidence="2">cv. Nemared</strain>
    </source>
</reference>
<dbReference type="Proteomes" id="UP000006882">
    <property type="component" value="Chromosome G1"/>
</dbReference>
<dbReference type="EMBL" id="CM007651">
    <property type="protein sequence ID" value="ONI30309.1"/>
    <property type="molecule type" value="Genomic_DNA"/>
</dbReference>
<gene>
    <name evidence="1" type="ORF">PRUPE_1G243300</name>
</gene>
<keyword evidence="2" id="KW-1185">Reference proteome</keyword>
<evidence type="ECO:0000313" key="2">
    <source>
        <dbReference type="Proteomes" id="UP000006882"/>
    </source>
</evidence>
<proteinExistence type="predicted"/>